<dbReference type="Pfam" id="PF03330">
    <property type="entry name" value="DPBB_1"/>
    <property type="match status" value="1"/>
</dbReference>
<dbReference type="PANTHER" id="PTHR31836">
    <property type="match status" value="1"/>
</dbReference>
<proteinExistence type="predicted"/>
<feature type="non-terminal residue" evidence="3">
    <location>
        <position position="85"/>
    </location>
</feature>
<dbReference type="STRING" id="50990.A0A4Y7PH38"/>
<dbReference type="InterPro" id="IPR036908">
    <property type="entry name" value="RlpA-like_sf"/>
</dbReference>
<keyword evidence="4" id="KW-1185">Reference proteome</keyword>
<dbReference type="VEuPathDB" id="FungiDB:BD410DRAFT_693725"/>
<dbReference type="EMBL" id="ML170316">
    <property type="protein sequence ID" value="TDL14677.1"/>
    <property type="molecule type" value="Genomic_DNA"/>
</dbReference>
<reference evidence="3 4" key="1">
    <citation type="submission" date="2018-06" db="EMBL/GenBank/DDBJ databases">
        <title>A transcriptomic atlas of mushroom development highlights an independent origin of complex multicellularity.</title>
        <authorList>
            <consortium name="DOE Joint Genome Institute"/>
            <person name="Krizsan K."/>
            <person name="Almasi E."/>
            <person name="Merenyi Z."/>
            <person name="Sahu N."/>
            <person name="Viragh M."/>
            <person name="Koszo T."/>
            <person name="Mondo S."/>
            <person name="Kiss B."/>
            <person name="Balint B."/>
            <person name="Kues U."/>
            <person name="Barry K."/>
            <person name="Hegedus J.C."/>
            <person name="Henrissat B."/>
            <person name="Johnson J."/>
            <person name="Lipzen A."/>
            <person name="Ohm R."/>
            <person name="Nagy I."/>
            <person name="Pangilinan J."/>
            <person name="Yan J."/>
            <person name="Xiong Y."/>
            <person name="Grigoriev I.V."/>
            <person name="Hibbett D.S."/>
            <person name="Nagy L.G."/>
        </authorList>
    </citation>
    <scope>NUCLEOTIDE SEQUENCE [LARGE SCALE GENOMIC DNA]</scope>
    <source>
        <strain evidence="3 4">SZMC22713</strain>
    </source>
</reference>
<dbReference type="InterPro" id="IPR051477">
    <property type="entry name" value="Expansin_CellWall"/>
</dbReference>
<accession>A0A4Y7PH38</accession>
<dbReference type="Gene3D" id="2.40.40.10">
    <property type="entry name" value="RlpA-like domain"/>
    <property type="match status" value="1"/>
</dbReference>
<protein>
    <recommendedName>
        <fullName evidence="2">RlpA-like protein double-psi beta-barrel domain-containing protein</fullName>
    </recommendedName>
</protein>
<organism evidence="3 4">
    <name type="scientific">Rickenella mellea</name>
    <dbReference type="NCBI Taxonomy" id="50990"/>
    <lineage>
        <taxon>Eukaryota</taxon>
        <taxon>Fungi</taxon>
        <taxon>Dikarya</taxon>
        <taxon>Basidiomycota</taxon>
        <taxon>Agaricomycotina</taxon>
        <taxon>Agaricomycetes</taxon>
        <taxon>Hymenochaetales</taxon>
        <taxon>Rickenellaceae</taxon>
        <taxon>Rickenella</taxon>
    </lineage>
</organism>
<dbReference type="CDD" id="cd22191">
    <property type="entry name" value="DPBB_RlpA_EXP_N-like"/>
    <property type="match status" value="1"/>
</dbReference>
<feature type="non-terminal residue" evidence="3">
    <location>
        <position position="1"/>
    </location>
</feature>
<evidence type="ECO:0000313" key="4">
    <source>
        <dbReference type="Proteomes" id="UP000294933"/>
    </source>
</evidence>
<dbReference type="AlphaFoldDB" id="A0A4Y7PH38"/>
<evidence type="ECO:0000313" key="3">
    <source>
        <dbReference type="EMBL" id="TDL14677.1"/>
    </source>
</evidence>
<dbReference type="InterPro" id="IPR009009">
    <property type="entry name" value="RlpA-like_DPBB"/>
</dbReference>
<name>A0A4Y7PH38_9AGAM</name>
<evidence type="ECO:0000256" key="1">
    <source>
        <dbReference type="ARBA" id="ARBA00022729"/>
    </source>
</evidence>
<dbReference type="Proteomes" id="UP000294933">
    <property type="component" value="Unassembled WGS sequence"/>
</dbReference>
<dbReference type="PANTHER" id="PTHR31836:SF29">
    <property type="entry name" value="RLPA-LIKE PROTEIN DOUBLE-PSI BETA-BARREL DOMAIN-CONTAINING PROTEIN"/>
    <property type="match status" value="1"/>
</dbReference>
<evidence type="ECO:0000259" key="2">
    <source>
        <dbReference type="Pfam" id="PF03330"/>
    </source>
</evidence>
<feature type="domain" description="RlpA-like protein double-psi beta-barrel" evidence="2">
    <location>
        <begin position="6"/>
        <end position="84"/>
    </location>
</feature>
<gene>
    <name evidence="3" type="ORF">BD410DRAFT_693725</name>
</gene>
<dbReference type="SUPFAM" id="SSF50685">
    <property type="entry name" value="Barwin-like endoglucanases"/>
    <property type="match status" value="1"/>
</dbReference>
<keyword evidence="1" id="KW-0732">Signal</keyword>
<sequence length="85" mass="8974">TFANQDGRTTACGQTFSDDDLIAGIANSRFTTTVCGKRLVVTNTNTGQQVTVSIEDDCPACENAESLVLSDEAFFHIGDPADGEV</sequence>
<dbReference type="OrthoDB" id="623670at2759"/>